<dbReference type="PANTHER" id="PTHR39290:SF6">
    <property type="entry name" value="S-ADENOSYL-L-METHIONINE-DEPENDENT METHYLTRANSFERASES SUPERFAMILY PROTEIN"/>
    <property type="match status" value="1"/>
</dbReference>
<dbReference type="RefSeq" id="WP_224611796.1">
    <property type="nucleotide sequence ID" value="NZ_JAIQXV010000020.1"/>
</dbReference>
<keyword evidence="1" id="KW-0808">Transferase</keyword>
<name>A0ABW1ZQE4_9DEIO</name>
<dbReference type="SUPFAM" id="SSF53335">
    <property type="entry name" value="S-adenosyl-L-methionine-dependent methyltransferases"/>
    <property type="match status" value="1"/>
</dbReference>
<dbReference type="GO" id="GO:0008168">
    <property type="term" value="F:methyltransferase activity"/>
    <property type="evidence" value="ECO:0007669"/>
    <property type="project" value="UniProtKB-KW"/>
</dbReference>
<dbReference type="Proteomes" id="UP001596317">
    <property type="component" value="Unassembled WGS sequence"/>
</dbReference>
<accession>A0ABW1ZQE4</accession>
<proteinExistence type="predicted"/>
<protein>
    <submittedName>
        <fullName evidence="1">Class I SAM-dependent methyltransferase</fullName>
    </submittedName>
</protein>
<organism evidence="1 2">
    <name type="scientific">Deinococcus multiflagellatus</name>
    <dbReference type="NCBI Taxonomy" id="1656887"/>
    <lineage>
        <taxon>Bacteria</taxon>
        <taxon>Thermotogati</taxon>
        <taxon>Deinococcota</taxon>
        <taxon>Deinococci</taxon>
        <taxon>Deinococcales</taxon>
        <taxon>Deinococcaceae</taxon>
        <taxon>Deinococcus</taxon>
    </lineage>
</organism>
<evidence type="ECO:0000313" key="2">
    <source>
        <dbReference type="Proteomes" id="UP001596317"/>
    </source>
</evidence>
<reference evidence="2" key="1">
    <citation type="journal article" date="2019" name="Int. J. Syst. Evol. Microbiol.">
        <title>The Global Catalogue of Microorganisms (GCM) 10K type strain sequencing project: providing services to taxonomists for standard genome sequencing and annotation.</title>
        <authorList>
            <consortium name="The Broad Institute Genomics Platform"/>
            <consortium name="The Broad Institute Genome Sequencing Center for Infectious Disease"/>
            <person name="Wu L."/>
            <person name="Ma J."/>
        </authorList>
    </citation>
    <scope>NUCLEOTIDE SEQUENCE [LARGE SCALE GENOMIC DNA]</scope>
    <source>
        <strain evidence="2">CCUG 63830</strain>
    </source>
</reference>
<dbReference type="InterPro" id="IPR029063">
    <property type="entry name" value="SAM-dependent_MTases_sf"/>
</dbReference>
<dbReference type="GO" id="GO:0032259">
    <property type="term" value="P:methylation"/>
    <property type="evidence" value="ECO:0007669"/>
    <property type="project" value="UniProtKB-KW"/>
</dbReference>
<dbReference type="Gene3D" id="3.40.50.150">
    <property type="entry name" value="Vaccinia Virus protein VP39"/>
    <property type="match status" value="1"/>
</dbReference>
<dbReference type="PANTHER" id="PTHR39290">
    <property type="entry name" value="C3H1-TYPE DOMAIN-CONTAINING PROTEIN-RELATED"/>
    <property type="match status" value="1"/>
</dbReference>
<comment type="caution">
    <text evidence="1">The sequence shown here is derived from an EMBL/GenBank/DDBJ whole genome shotgun (WGS) entry which is preliminary data.</text>
</comment>
<evidence type="ECO:0000313" key="1">
    <source>
        <dbReference type="EMBL" id="MFC6662921.1"/>
    </source>
</evidence>
<keyword evidence="2" id="KW-1185">Reference proteome</keyword>
<sequence>MTTATLNPYLEEFLKFQELQREPGIQRAPPPLDHLHARCEASPSARSALTRYKAFMSGNTPFLAATLAREVLVRLYSWAVPDDAALITIAAQGPVVEIGAGNGYWASLLRQRGVTVHAYDRAPWVNLHTEVLVGEARRAADHPEATLLLCWPPYVLPMAAQALAAYQGDTVVYIGEGQGGCTADDAFHAQLAAQWRLVVEQEIPRWDGWHDHLWVYQRQ</sequence>
<dbReference type="EMBL" id="JBHSWB010000002">
    <property type="protein sequence ID" value="MFC6662921.1"/>
    <property type="molecule type" value="Genomic_DNA"/>
</dbReference>
<gene>
    <name evidence="1" type="ORF">ACFP90_23035</name>
</gene>
<keyword evidence="1" id="KW-0489">Methyltransferase</keyword>